<dbReference type="InterPro" id="IPR000182">
    <property type="entry name" value="GNAT_dom"/>
</dbReference>
<dbReference type="GO" id="GO:0030649">
    <property type="term" value="P:aminoglycoside antibiotic catabolic process"/>
    <property type="evidence" value="ECO:0007669"/>
    <property type="project" value="TreeGrafter"/>
</dbReference>
<dbReference type="GO" id="GO:0034069">
    <property type="term" value="F:aminoglycoside N-acetyltransferase activity"/>
    <property type="evidence" value="ECO:0007669"/>
    <property type="project" value="TreeGrafter"/>
</dbReference>
<protein>
    <submittedName>
        <fullName evidence="2">GNAT family N-acetyltransferase</fullName>
    </submittedName>
</protein>
<dbReference type="SUPFAM" id="SSF55718">
    <property type="entry name" value="SCP-like"/>
    <property type="match status" value="1"/>
</dbReference>
<dbReference type="Pfam" id="PF13530">
    <property type="entry name" value="SCP2_2"/>
    <property type="match status" value="1"/>
</dbReference>
<sequence length="386" mass="41678">MNVRDLTLDDLDAVLDIRRRSFGPLASAQVDTWRRLVTPMLAEGRYLGVADGTRLVAAARINPCVQWWHGRAMPMGAIGSVTVAPEDRGRGIGRTLMAAVIERCTELGDAVSALYPATTPLYRSVGYEHAGGRLRISLPTEALRTLAAPGAGVKLRRLGPDDVPELMAVLDRVHSGSRASGPLGWPERTWRLWTDDEDDFCYLADDGYVIYRWSDGDIEVDNLVAGSEATARALWSVVGTASSIAARVTASVEPHDPVLWLLRERSRDEGVRDRWMFRLIDLPLAVARRGFPYGACLDTVIEVDDPQRPANSGAWRLRVADGACAAEPGAAGGTASRLGIGGLSALFAGVPTATLRRTGRLTGGSPETDDALDAAFGCEAYMLDYF</sequence>
<dbReference type="RefSeq" id="WP_210159334.1">
    <property type="nucleotide sequence ID" value="NZ_JAFCNB010000026.1"/>
</dbReference>
<name>A0A940WM87_9ACTN</name>
<evidence type="ECO:0000313" key="3">
    <source>
        <dbReference type="Proteomes" id="UP000674234"/>
    </source>
</evidence>
<feature type="domain" description="N-acetyltransferase" evidence="1">
    <location>
        <begin position="1"/>
        <end position="149"/>
    </location>
</feature>
<dbReference type="Pfam" id="PF13527">
    <property type="entry name" value="Acetyltransf_9"/>
    <property type="match status" value="1"/>
</dbReference>
<proteinExistence type="predicted"/>
<reference evidence="2" key="1">
    <citation type="submission" date="2021-02" db="EMBL/GenBank/DDBJ databases">
        <title>Draft genome sequence of Microbispora sp. RL4-1S isolated from rice leaves in Thailand.</title>
        <authorList>
            <person name="Muangham S."/>
            <person name="Duangmal K."/>
        </authorList>
    </citation>
    <scope>NUCLEOTIDE SEQUENCE</scope>
    <source>
        <strain evidence="2">RL4-1S</strain>
    </source>
</reference>
<dbReference type="InterPro" id="IPR025559">
    <property type="entry name" value="Eis_dom"/>
</dbReference>
<dbReference type="SUPFAM" id="SSF55729">
    <property type="entry name" value="Acyl-CoA N-acyltransferases (Nat)"/>
    <property type="match status" value="1"/>
</dbReference>
<keyword evidence="3" id="KW-1185">Reference proteome</keyword>
<organism evidence="2 3">
    <name type="scientific">Microbispora oryzae</name>
    <dbReference type="NCBI Taxonomy" id="2806554"/>
    <lineage>
        <taxon>Bacteria</taxon>
        <taxon>Bacillati</taxon>
        <taxon>Actinomycetota</taxon>
        <taxon>Actinomycetes</taxon>
        <taxon>Streptosporangiales</taxon>
        <taxon>Streptosporangiaceae</taxon>
        <taxon>Microbispora</taxon>
    </lineage>
</organism>
<dbReference type="PANTHER" id="PTHR37817">
    <property type="entry name" value="N-ACETYLTRANSFERASE EIS"/>
    <property type="match status" value="1"/>
</dbReference>
<dbReference type="PANTHER" id="PTHR37817:SF1">
    <property type="entry name" value="N-ACETYLTRANSFERASE EIS"/>
    <property type="match status" value="1"/>
</dbReference>
<dbReference type="Pfam" id="PF17668">
    <property type="entry name" value="Acetyltransf_17"/>
    <property type="match status" value="1"/>
</dbReference>
<dbReference type="AlphaFoldDB" id="A0A940WM87"/>
<dbReference type="PROSITE" id="PS51186">
    <property type="entry name" value="GNAT"/>
    <property type="match status" value="1"/>
</dbReference>
<dbReference type="InterPro" id="IPR041380">
    <property type="entry name" value="Acetyltransf_17"/>
</dbReference>
<comment type="caution">
    <text evidence="2">The sequence shown here is derived from an EMBL/GenBank/DDBJ whole genome shotgun (WGS) entry which is preliminary data.</text>
</comment>
<dbReference type="Gene3D" id="3.30.1050.10">
    <property type="entry name" value="SCP2 sterol-binding domain"/>
    <property type="match status" value="1"/>
</dbReference>
<evidence type="ECO:0000313" key="2">
    <source>
        <dbReference type="EMBL" id="MBP2708076.1"/>
    </source>
</evidence>
<dbReference type="EMBL" id="JAFCNB010000026">
    <property type="protein sequence ID" value="MBP2708076.1"/>
    <property type="molecule type" value="Genomic_DNA"/>
</dbReference>
<gene>
    <name evidence="2" type="ORF">JOL79_30290</name>
</gene>
<dbReference type="InterPro" id="IPR051554">
    <property type="entry name" value="Acetyltransferase_Eis"/>
</dbReference>
<dbReference type="CDD" id="cd04301">
    <property type="entry name" value="NAT_SF"/>
    <property type="match status" value="1"/>
</dbReference>
<evidence type="ECO:0000259" key="1">
    <source>
        <dbReference type="PROSITE" id="PS51186"/>
    </source>
</evidence>
<accession>A0A940WM87</accession>
<dbReference type="InterPro" id="IPR016181">
    <property type="entry name" value="Acyl_CoA_acyltransferase"/>
</dbReference>
<dbReference type="Gene3D" id="3.40.630.30">
    <property type="match status" value="2"/>
</dbReference>
<dbReference type="InterPro" id="IPR036527">
    <property type="entry name" value="SCP2_sterol-bd_dom_sf"/>
</dbReference>
<dbReference type="Proteomes" id="UP000674234">
    <property type="component" value="Unassembled WGS sequence"/>
</dbReference>